<keyword evidence="2" id="KW-1185">Reference proteome</keyword>
<dbReference type="AlphaFoldDB" id="A0A3A5HB66"/>
<evidence type="ECO:0000313" key="1">
    <source>
        <dbReference type="EMBL" id="RJS47331.1"/>
    </source>
</evidence>
<evidence type="ECO:0000313" key="2">
    <source>
        <dbReference type="Proteomes" id="UP000276542"/>
    </source>
</evidence>
<protein>
    <submittedName>
        <fullName evidence="1">Uncharacterized protein</fullName>
    </submittedName>
</protein>
<dbReference type="Proteomes" id="UP000276542">
    <property type="component" value="Unassembled WGS sequence"/>
</dbReference>
<dbReference type="RefSeq" id="WP_120061297.1">
    <property type="nucleotide sequence ID" value="NZ_QYRP01000002.1"/>
</dbReference>
<accession>A0A3A5HB66</accession>
<proteinExistence type="predicted"/>
<dbReference type="EMBL" id="QYRP01000002">
    <property type="protein sequence ID" value="RJS47331.1"/>
    <property type="molecule type" value="Genomic_DNA"/>
</dbReference>
<sequence>MDGFSADPAAIEAVADLVASLVPALADAARAVGALSPDAGTSTSELGGGLRDLGGQATSAVVRLEALAGALRGTATSYAATDSATGLTIAGGLSTGRAHP</sequence>
<comment type="caution">
    <text evidence="1">The sequence shown here is derived from an EMBL/GenBank/DDBJ whole genome shotgun (WGS) entry which is preliminary data.</text>
</comment>
<name>A0A3A5HB66_9ACTN</name>
<organism evidence="1 2">
    <name type="scientific">Nocardioides cavernaquae</name>
    <dbReference type="NCBI Taxonomy" id="2321396"/>
    <lineage>
        <taxon>Bacteria</taxon>
        <taxon>Bacillati</taxon>
        <taxon>Actinomycetota</taxon>
        <taxon>Actinomycetes</taxon>
        <taxon>Propionibacteriales</taxon>
        <taxon>Nocardioidaceae</taxon>
        <taxon>Nocardioides</taxon>
    </lineage>
</organism>
<gene>
    <name evidence="1" type="ORF">D4739_14655</name>
</gene>
<reference evidence="2" key="1">
    <citation type="submission" date="2018-09" db="EMBL/GenBank/DDBJ databases">
        <authorList>
            <person name="Zhu H."/>
        </authorList>
    </citation>
    <scope>NUCLEOTIDE SEQUENCE [LARGE SCALE GENOMIC DNA]</scope>
    <source>
        <strain evidence="2">K1W22B-1</strain>
    </source>
</reference>